<comment type="subcellular location">
    <subcellularLocation>
        <location evidence="1">Cell envelope</location>
    </subcellularLocation>
</comment>
<dbReference type="Gene3D" id="2.40.30.170">
    <property type="match status" value="1"/>
</dbReference>
<dbReference type="NCBIfam" id="TIGR01730">
    <property type="entry name" value="RND_mfp"/>
    <property type="match status" value="1"/>
</dbReference>
<dbReference type="Pfam" id="PF25876">
    <property type="entry name" value="HH_MFP_RND"/>
    <property type="match status" value="1"/>
</dbReference>
<dbReference type="InterPro" id="IPR058625">
    <property type="entry name" value="MdtA-like_BSH"/>
</dbReference>
<dbReference type="PANTHER" id="PTHR30158">
    <property type="entry name" value="ACRA/E-RELATED COMPONENT OF DRUG EFFLUX TRANSPORTER"/>
    <property type="match status" value="1"/>
</dbReference>
<dbReference type="InterPro" id="IPR058627">
    <property type="entry name" value="MdtA-like_C"/>
</dbReference>
<reference evidence="8" key="1">
    <citation type="journal article" date="2014" name="Int. J. Syst. Evol. Microbiol.">
        <title>Complete genome sequence of Corynebacterium casei LMG S-19264T (=DSM 44701T), isolated from a smear-ripened cheese.</title>
        <authorList>
            <consortium name="US DOE Joint Genome Institute (JGI-PGF)"/>
            <person name="Walter F."/>
            <person name="Albersmeier A."/>
            <person name="Kalinowski J."/>
            <person name="Ruckert C."/>
        </authorList>
    </citation>
    <scope>NUCLEOTIDE SEQUENCE</scope>
    <source>
        <strain evidence="8">VKM B-2748</strain>
    </source>
</reference>
<keyword evidence="9" id="KW-1185">Reference proteome</keyword>
<dbReference type="InterPro" id="IPR058624">
    <property type="entry name" value="MdtA-like_HH"/>
</dbReference>
<dbReference type="Pfam" id="PF25944">
    <property type="entry name" value="Beta-barrel_RND"/>
    <property type="match status" value="1"/>
</dbReference>
<dbReference type="RefSeq" id="WP_271199292.1">
    <property type="nucleotide sequence ID" value="NZ_BSFL01000001.1"/>
</dbReference>
<protein>
    <submittedName>
        <fullName evidence="8">MexE family multidrug efflux RND transporter periplasmic adaptor subunit</fullName>
    </submittedName>
</protein>
<dbReference type="AlphaFoldDB" id="A0A9W6JKL9"/>
<reference evidence="8" key="2">
    <citation type="submission" date="2023-01" db="EMBL/GenBank/DDBJ databases">
        <authorList>
            <person name="Sun Q."/>
            <person name="Evtushenko L."/>
        </authorList>
    </citation>
    <scope>NUCLEOTIDE SEQUENCE</scope>
    <source>
        <strain evidence="8">VKM B-2748</strain>
    </source>
</reference>
<evidence type="ECO:0000259" key="5">
    <source>
        <dbReference type="Pfam" id="PF25917"/>
    </source>
</evidence>
<dbReference type="Gene3D" id="2.40.420.20">
    <property type="match status" value="1"/>
</dbReference>
<dbReference type="Gene3D" id="2.40.50.100">
    <property type="match status" value="1"/>
</dbReference>
<sequence length="403" mass="42113">MTRSTLSVRLSAGLTAAALAAAAVLSLSTLPAGDAGASDAPAAPAATEVGVATLARRDTPTWTVFSGRLEAVEQVEVRSRVAGPIQQIHFREGALVKAGDRLVTIDPAPYAAEVERAQAGVAAAEARLTLARADLERGRRMTALSTISQRDLDTRVNALGEAEANLAGAKAALTTAKLNLSYTEVRAPVAGRVDRIEITVGNLVAAGPGAPVLTRLTSVDPIYASFDADELAVSRALDSLDDGGDRRERIGDIPVEMTLQAREDQVRGRLQLVGSTVDARTGTIRVRATFANADGRLMPGQFARMKLGQAKTRPALLLSERAVGVDQDKSFVFVVDGENRATYREVTLGASVGALRVVESGLEPGERVVIDGAQKLRPGALVDPRPAAMDAVASVGRQASASQ</sequence>
<accession>A0A9W6JKL9</accession>
<name>A0A9W6JKL9_9HYPH</name>
<dbReference type="GO" id="GO:0005886">
    <property type="term" value="C:plasma membrane"/>
    <property type="evidence" value="ECO:0007669"/>
    <property type="project" value="TreeGrafter"/>
</dbReference>
<evidence type="ECO:0000259" key="7">
    <source>
        <dbReference type="Pfam" id="PF25967"/>
    </source>
</evidence>
<evidence type="ECO:0000313" key="9">
    <source>
        <dbReference type="Proteomes" id="UP001143309"/>
    </source>
</evidence>
<feature type="chain" id="PRO_5040767754" evidence="3">
    <location>
        <begin position="21"/>
        <end position="403"/>
    </location>
</feature>
<dbReference type="FunFam" id="2.40.420.20:FF:000001">
    <property type="entry name" value="Efflux RND transporter periplasmic adaptor subunit"/>
    <property type="match status" value="1"/>
</dbReference>
<evidence type="ECO:0000256" key="1">
    <source>
        <dbReference type="ARBA" id="ARBA00004196"/>
    </source>
</evidence>
<feature type="domain" description="Multidrug resistance protein MdtA-like barrel-sandwich hybrid" evidence="5">
    <location>
        <begin position="73"/>
        <end position="214"/>
    </location>
</feature>
<dbReference type="PANTHER" id="PTHR30158:SF10">
    <property type="entry name" value="CATION EFFLUX PUMP"/>
    <property type="match status" value="1"/>
</dbReference>
<comment type="caution">
    <text evidence="8">The sequence shown here is derived from an EMBL/GenBank/DDBJ whole genome shotgun (WGS) entry which is preliminary data.</text>
</comment>
<dbReference type="Pfam" id="PF25917">
    <property type="entry name" value="BSH_RND"/>
    <property type="match status" value="1"/>
</dbReference>
<feature type="domain" description="Multidrug resistance protein MdtA-like alpha-helical hairpin" evidence="4">
    <location>
        <begin position="115"/>
        <end position="183"/>
    </location>
</feature>
<dbReference type="Gene3D" id="1.10.287.470">
    <property type="entry name" value="Helix hairpin bin"/>
    <property type="match status" value="1"/>
</dbReference>
<dbReference type="InterPro" id="IPR058626">
    <property type="entry name" value="MdtA-like_b-barrel"/>
</dbReference>
<dbReference type="GO" id="GO:0022857">
    <property type="term" value="F:transmembrane transporter activity"/>
    <property type="evidence" value="ECO:0007669"/>
    <property type="project" value="InterPro"/>
</dbReference>
<dbReference type="Proteomes" id="UP001143309">
    <property type="component" value="Unassembled WGS sequence"/>
</dbReference>
<evidence type="ECO:0000256" key="3">
    <source>
        <dbReference type="SAM" id="SignalP"/>
    </source>
</evidence>
<dbReference type="Pfam" id="PF25967">
    <property type="entry name" value="RND-MFP_C"/>
    <property type="match status" value="1"/>
</dbReference>
<dbReference type="GO" id="GO:0046677">
    <property type="term" value="P:response to antibiotic"/>
    <property type="evidence" value="ECO:0007669"/>
    <property type="project" value="TreeGrafter"/>
</dbReference>
<dbReference type="GO" id="GO:0030313">
    <property type="term" value="C:cell envelope"/>
    <property type="evidence" value="ECO:0007669"/>
    <property type="project" value="UniProtKB-SubCell"/>
</dbReference>
<feature type="domain" description="Multidrug resistance protein MdtA-like beta-barrel" evidence="6">
    <location>
        <begin position="244"/>
        <end position="307"/>
    </location>
</feature>
<comment type="similarity">
    <text evidence="2">Belongs to the membrane fusion protein (MFP) (TC 8.A.1) family.</text>
</comment>
<dbReference type="EMBL" id="BSFL01000001">
    <property type="protein sequence ID" value="GLK78787.1"/>
    <property type="molecule type" value="Genomic_DNA"/>
</dbReference>
<proteinExistence type="inferred from homology"/>
<keyword evidence="3" id="KW-0732">Signal</keyword>
<evidence type="ECO:0000259" key="6">
    <source>
        <dbReference type="Pfam" id="PF25944"/>
    </source>
</evidence>
<organism evidence="8 9">
    <name type="scientific">Methylopila turkensis</name>
    <dbReference type="NCBI Taxonomy" id="1437816"/>
    <lineage>
        <taxon>Bacteria</taxon>
        <taxon>Pseudomonadati</taxon>
        <taxon>Pseudomonadota</taxon>
        <taxon>Alphaproteobacteria</taxon>
        <taxon>Hyphomicrobiales</taxon>
        <taxon>Methylopilaceae</taxon>
        <taxon>Methylopila</taxon>
    </lineage>
</organism>
<feature type="domain" description="Multidrug resistance protein MdtA-like C-terminal permuted SH3" evidence="7">
    <location>
        <begin position="321"/>
        <end position="375"/>
    </location>
</feature>
<evidence type="ECO:0000256" key="2">
    <source>
        <dbReference type="ARBA" id="ARBA00009477"/>
    </source>
</evidence>
<dbReference type="SUPFAM" id="SSF111369">
    <property type="entry name" value="HlyD-like secretion proteins"/>
    <property type="match status" value="1"/>
</dbReference>
<evidence type="ECO:0000313" key="8">
    <source>
        <dbReference type="EMBL" id="GLK78787.1"/>
    </source>
</evidence>
<gene>
    <name evidence="8" type="primary">mexE</name>
    <name evidence="8" type="ORF">GCM10008174_05280</name>
</gene>
<dbReference type="InterPro" id="IPR006143">
    <property type="entry name" value="RND_pump_MFP"/>
</dbReference>
<feature type="signal peptide" evidence="3">
    <location>
        <begin position="1"/>
        <end position="20"/>
    </location>
</feature>
<evidence type="ECO:0000259" key="4">
    <source>
        <dbReference type="Pfam" id="PF25876"/>
    </source>
</evidence>